<feature type="domain" description="SusD-like N-terminal" evidence="8">
    <location>
        <begin position="20"/>
        <end position="237"/>
    </location>
</feature>
<comment type="subcellular location">
    <subcellularLocation>
        <location evidence="1">Cell outer membrane</location>
    </subcellularLocation>
</comment>
<dbReference type="GO" id="GO:0009279">
    <property type="term" value="C:cell outer membrane"/>
    <property type="evidence" value="ECO:0007669"/>
    <property type="project" value="UniProtKB-SubCell"/>
</dbReference>
<accession>A0A7J5HEQ3</accession>
<protein>
    <submittedName>
        <fullName evidence="9">RagB/SusD family nutrient uptake outer membrane protein</fullName>
    </submittedName>
</protein>
<dbReference type="RefSeq" id="WP_151874953.1">
    <property type="nucleotide sequence ID" value="NZ_JBCLTF010000003.1"/>
</dbReference>
<dbReference type="Proteomes" id="UP000487221">
    <property type="component" value="Unassembled WGS sequence"/>
</dbReference>
<evidence type="ECO:0000313" key="10">
    <source>
        <dbReference type="Proteomes" id="UP000487221"/>
    </source>
</evidence>
<name>A0A7J5HEQ3_BACUN</name>
<dbReference type="EMBL" id="WCTY01000001">
    <property type="protein sequence ID" value="KAB4188591.1"/>
    <property type="molecule type" value="Genomic_DNA"/>
</dbReference>
<evidence type="ECO:0000256" key="2">
    <source>
        <dbReference type="ARBA" id="ARBA00006275"/>
    </source>
</evidence>
<evidence type="ECO:0000259" key="8">
    <source>
        <dbReference type="Pfam" id="PF14322"/>
    </source>
</evidence>
<dbReference type="Gene3D" id="1.25.40.390">
    <property type="match status" value="1"/>
</dbReference>
<dbReference type="Pfam" id="PF14322">
    <property type="entry name" value="SusD-like_3"/>
    <property type="match status" value="1"/>
</dbReference>
<comment type="similarity">
    <text evidence="2">Belongs to the SusD family.</text>
</comment>
<evidence type="ECO:0000256" key="3">
    <source>
        <dbReference type="ARBA" id="ARBA00022729"/>
    </source>
</evidence>
<sequence length="535" mass="60868">MKKIVMILLAAILFNSCSDDFLDISNPSRLSPTLFPKTMADMEQVVTSIYGQMTQVGLYGKRIFAKGTFITDHTVDMAWTGDAYWNQLATNQITPENTYITTLWYAHYKMISCANTVLEEVERINRDKFTEENIKRLSQMKGEALFWRAWAHQQLVALFGEGFPANGDGDKQGIPLRLQVASTPAVLNISRSPVKDVYAQILVDYQEAEKLLPVNWSEEKDFPRPTSMAVKSYIGQLNLYMGNNDAAKIALKSVIDNSGKELVSFDEYEKMFNENQTKFNKESILEINLKNGNSGANFWNSEGSQYALLAALCFKNKAGAVESAGWGNIFFHDSNIQRFGTDPRLHIAALQPGTPVTMRGVLTEVMKYKDIEDSYQGWSLRKYIPMNACVGDSPYTGNSVGINMFLMRLADVFLMYAEACLGNDEATAREYINKVRRRAYNLPINTPSDIDIVTSGEQLKNDLREERFKEFCGEGVQHWIDVCRWKSLSDEITRWYTNTRVGQPHYDTKDLYYPIPRAELENNPNMRQSVGYENN</sequence>
<dbReference type="InterPro" id="IPR011990">
    <property type="entry name" value="TPR-like_helical_dom_sf"/>
</dbReference>
<dbReference type="InterPro" id="IPR033985">
    <property type="entry name" value="SusD-like_N"/>
</dbReference>
<evidence type="ECO:0000256" key="4">
    <source>
        <dbReference type="ARBA" id="ARBA00023136"/>
    </source>
</evidence>
<comment type="caution">
    <text evidence="9">The sequence shown here is derived from an EMBL/GenBank/DDBJ whole genome shotgun (WGS) entry which is preliminary data.</text>
</comment>
<evidence type="ECO:0000256" key="6">
    <source>
        <dbReference type="SAM" id="SignalP"/>
    </source>
</evidence>
<evidence type="ECO:0000256" key="1">
    <source>
        <dbReference type="ARBA" id="ARBA00004442"/>
    </source>
</evidence>
<evidence type="ECO:0000259" key="7">
    <source>
        <dbReference type="Pfam" id="PF07980"/>
    </source>
</evidence>
<feature type="domain" description="RagB/SusD" evidence="7">
    <location>
        <begin position="370"/>
        <end position="532"/>
    </location>
</feature>
<dbReference type="AlphaFoldDB" id="A0A7J5HEQ3"/>
<evidence type="ECO:0000256" key="5">
    <source>
        <dbReference type="ARBA" id="ARBA00023237"/>
    </source>
</evidence>
<dbReference type="InterPro" id="IPR012944">
    <property type="entry name" value="SusD_RagB_dom"/>
</dbReference>
<evidence type="ECO:0000313" key="9">
    <source>
        <dbReference type="EMBL" id="KAB4188591.1"/>
    </source>
</evidence>
<gene>
    <name evidence="9" type="ORF">GAQ44_00485</name>
</gene>
<reference evidence="9 10" key="1">
    <citation type="journal article" date="2019" name="Nat. Med.">
        <title>A library of human gut bacterial isolates paired with longitudinal multiomics data enables mechanistic microbiome research.</title>
        <authorList>
            <person name="Poyet M."/>
            <person name="Groussin M."/>
            <person name="Gibbons S.M."/>
            <person name="Avila-Pacheco J."/>
            <person name="Jiang X."/>
            <person name="Kearney S.M."/>
            <person name="Perrotta A.R."/>
            <person name="Berdy B."/>
            <person name="Zhao S."/>
            <person name="Lieberman T.D."/>
            <person name="Swanson P.K."/>
            <person name="Smith M."/>
            <person name="Roesemann S."/>
            <person name="Alexander J.E."/>
            <person name="Rich S.A."/>
            <person name="Livny J."/>
            <person name="Vlamakis H."/>
            <person name="Clish C."/>
            <person name="Bullock K."/>
            <person name="Deik A."/>
            <person name="Scott J."/>
            <person name="Pierce K.A."/>
            <person name="Xavier R.J."/>
            <person name="Alm E.J."/>
        </authorList>
    </citation>
    <scope>NUCLEOTIDE SEQUENCE [LARGE SCALE GENOMIC DNA]</scope>
    <source>
        <strain evidence="9 10">BIOML-A19</strain>
    </source>
</reference>
<dbReference type="SUPFAM" id="SSF48452">
    <property type="entry name" value="TPR-like"/>
    <property type="match status" value="1"/>
</dbReference>
<proteinExistence type="inferred from homology"/>
<feature type="chain" id="PRO_5029736635" evidence="6">
    <location>
        <begin position="19"/>
        <end position="535"/>
    </location>
</feature>
<keyword evidence="4" id="KW-0472">Membrane</keyword>
<keyword evidence="5" id="KW-0998">Cell outer membrane</keyword>
<keyword evidence="3 6" id="KW-0732">Signal</keyword>
<feature type="signal peptide" evidence="6">
    <location>
        <begin position="1"/>
        <end position="18"/>
    </location>
</feature>
<organism evidence="9 10">
    <name type="scientific">Bacteroides uniformis</name>
    <dbReference type="NCBI Taxonomy" id="820"/>
    <lineage>
        <taxon>Bacteria</taxon>
        <taxon>Pseudomonadati</taxon>
        <taxon>Bacteroidota</taxon>
        <taxon>Bacteroidia</taxon>
        <taxon>Bacteroidales</taxon>
        <taxon>Bacteroidaceae</taxon>
        <taxon>Bacteroides</taxon>
    </lineage>
</organism>
<dbReference type="Pfam" id="PF07980">
    <property type="entry name" value="SusD_RagB"/>
    <property type="match status" value="1"/>
</dbReference>